<dbReference type="Proteomes" id="UP000789572">
    <property type="component" value="Unassembled WGS sequence"/>
</dbReference>
<dbReference type="EMBL" id="CAJVPJ010000544">
    <property type="protein sequence ID" value="CAG8535751.1"/>
    <property type="molecule type" value="Genomic_DNA"/>
</dbReference>
<accession>A0A9N9FI49</accession>
<evidence type="ECO:0000256" key="1">
    <source>
        <dbReference type="SAM" id="MobiDB-lite"/>
    </source>
</evidence>
<proteinExistence type="predicted"/>
<feature type="region of interest" description="Disordered" evidence="1">
    <location>
        <begin position="42"/>
        <end position="70"/>
    </location>
</feature>
<gene>
    <name evidence="2" type="ORF">POCULU_LOCUS4283</name>
</gene>
<organism evidence="2 3">
    <name type="scientific">Paraglomus occultum</name>
    <dbReference type="NCBI Taxonomy" id="144539"/>
    <lineage>
        <taxon>Eukaryota</taxon>
        <taxon>Fungi</taxon>
        <taxon>Fungi incertae sedis</taxon>
        <taxon>Mucoromycota</taxon>
        <taxon>Glomeromycotina</taxon>
        <taxon>Glomeromycetes</taxon>
        <taxon>Paraglomerales</taxon>
        <taxon>Paraglomeraceae</taxon>
        <taxon>Paraglomus</taxon>
    </lineage>
</organism>
<name>A0A9N9FI49_9GLOM</name>
<dbReference type="AlphaFoldDB" id="A0A9N9FI49"/>
<sequence>MIYYGKNYLRKLESLAILDRVYKREIKNIAIQEEVGRAEDIGEKTRKTQASTEGSKAEERVDSDDLSEKRQRITRSMRMRKMKSYTNSITGSESYGLSENNEKNEYIQNNKKQNKKSLKDLLGDDLQCSENMKSHDTLYPSENLTDLRPNSDYFKKLPFEILEPYFKELDDRIENLIPSNAHRFLTEFFQQDLSGEESHIRIDDLRFPNKKYLNKQYYISDIPSHWYWQDIGTLTGFRLIAEHVMDAKIGGLGTKVEGLSSRMDKLEAKMEDLNDKVHEIRGWIAR</sequence>
<comment type="caution">
    <text evidence="2">The sequence shown here is derived from an EMBL/GenBank/DDBJ whole genome shotgun (WGS) entry which is preliminary data.</text>
</comment>
<evidence type="ECO:0000313" key="2">
    <source>
        <dbReference type="EMBL" id="CAG8535751.1"/>
    </source>
</evidence>
<protein>
    <submittedName>
        <fullName evidence="2">2201_t:CDS:1</fullName>
    </submittedName>
</protein>
<dbReference type="OrthoDB" id="2345088at2759"/>
<reference evidence="2" key="1">
    <citation type="submission" date="2021-06" db="EMBL/GenBank/DDBJ databases">
        <authorList>
            <person name="Kallberg Y."/>
            <person name="Tangrot J."/>
            <person name="Rosling A."/>
        </authorList>
    </citation>
    <scope>NUCLEOTIDE SEQUENCE</scope>
    <source>
        <strain evidence="2">IA702</strain>
    </source>
</reference>
<evidence type="ECO:0000313" key="3">
    <source>
        <dbReference type="Proteomes" id="UP000789572"/>
    </source>
</evidence>
<keyword evidence="3" id="KW-1185">Reference proteome</keyword>